<accession>A0AAD0YF37</accession>
<dbReference type="InterPro" id="IPR002081">
    <property type="entry name" value="Cryptochrome/DNA_photolyase_1"/>
</dbReference>
<dbReference type="GO" id="GO:0003913">
    <property type="term" value="F:DNA photolyase activity"/>
    <property type="evidence" value="ECO:0007669"/>
    <property type="project" value="InterPro"/>
</dbReference>
<dbReference type="GO" id="GO:0003677">
    <property type="term" value="F:DNA binding"/>
    <property type="evidence" value="ECO:0007669"/>
    <property type="project" value="TreeGrafter"/>
</dbReference>
<evidence type="ECO:0000313" key="10">
    <source>
        <dbReference type="EMBL" id="AZA97688.1"/>
    </source>
</evidence>
<dbReference type="InterPro" id="IPR005101">
    <property type="entry name" value="Cryptochr/Photolyase_FAD-bd"/>
</dbReference>
<comment type="cofactor">
    <cofactor evidence="6 7">
        <name>FAD</name>
        <dbReference type="ChEBI" id="CHEBI:57692"/>
    </cofactor>
    <text evidence="6 7">Binds 1 FAD per subunit.</text>
</comment>
<reference evidence="11 12" key="1">
    <citation type="submission" date="2018-11" db="EMBL/GenBank/DDBJ databases">
        <title>Proposal to divide the Flavobacteriaceae and reorganize its genera based on Amino Acid Identity values calculated from whole genome sequences.</title>
        <authorList>
            <person name="Nicholson A.C."/>
            <person name="Gulvik C.A."/>
            <person name="Whitney A.M."/>
            <person name="Humrighouse B.W."/>
            <person name="Bell M."/>
            <person name="Holmes B."/>
            <person name="Steigerwalt A.G."/>
            <person name="Villarma A."/>
            <person name="Sheth M."/>
            <person name="Batra D."/>
            <person name="Pryor J."/>
            <person name="Bernardet J.-F."/>
            <person name="Hugo C."/>
            <person name="Kampfer P."/>
            <person name="Newman J."/>
            <person name="McQuiston J.R."/>
        </authorList>
    </citation>
    <scope>NUCLEOTIDE SEQUENCE [LARGE SCALE GENOMIC DNA]</scope>
    <source>
        <strain evidence="9 11">G0207</strain>
        <strain evidence="10 12">H5143</strain>
    </source>
</reference>
<proteinExistence type="inferred from homology"/>
<feature type="binding site" evidence="6">
    <location>
        <begin position="248"/>
        <end position="252"/>
    </location>
    <ligand>
        <name>FAD</name>
        <dbReference type="ChEBI" id="CHEBI:57692"/>
    </ligand>
</feature>
<dbReference type="EMBL" id="CP033912">
    <property type="protein sequence ID" value="AZA97688.1"/>
    <property type="molecule type" value="Genomic_DNA"/>
</dbReference>
<dbReference type="InterPro" id="IPR014729">
    <property type="entry name" value="Rossmann-like_a/b/a_fold"/>
</dbReference>
<dbReference type="InterPro" id="IPR014133">
    <property type="entry name" value="Cry_DASH"/>
</dbReference>
<evidence type="ECO:0000256" key="5">
    <source>
        <dbReference type="ARBA" id="ARBA00022991"/>
    </source>
</evidence>
<comment type="similarity">
    <text evidence="1 7">Belongs to the DNA photolyase class-1 family.</text>
</comment>
<dbReference type="Gene3D" id="3.40.50.620">
    <property type="entry name" value="HUPs"/>
    <property type="match status" value="1"/>
</dbReference>
<dbReference type="PANTHER" id="PTHR11455">
    <property type="entry name" value="CRYPTOCHROME"/>
    <property type="match status" value="1"/>
</dbReference>
<keyword evidence="12" id="KW-1185">Reference proteome</keyword>
<feature type="binding site" evidence="6">
    <location>
        <begin position="385"/>
        <end position="387"/>
    </location>
    <ligand>
        <name>FAD</name>
        <dbReference type="ChEBI" id="CHEBI:57692"/>
    </ligand>
</feature>
<feature type="binding site" evidence="6">
    <location>
        <begin position="288"/>
        <end position="295"/>
    </location>
    <ligand>
        <name>FAD</name>
        <dbReference type="ChEBI" id="CHEBI:57692"/>
    </ligand>
</feature>
<dbReference type="Proteomes" id="UP000274073">
    <property type="component" value="Chromosome"/>
</dbReference>
<evidence type="ECO:0000256" key="4">
    <source>
        <dbReference type="ARBA" id="ARBA00022827"/>
    </source>
</evidence>
<dbReference type="PANTHER" id="PTHR11455:SF22">
    <property type="entry name" value="CRYPTOCHROME DASH"/>
    <property type="match status" value="1"/>
</dbReference>
<dbReference type="GO" id="GO:0071949">
    <property type="term" value="F:FAD binding"/>
    <property type="evidence" value="ECO:0007669"/>
    <property type="project" value="TreeGrafter"/>
</dbReference>
<dbReference type="InterPro" id="IPR006050">
    <property type="entry name" value="DNA_photolyase_N"/>
</dbReference>
<dbReference type="Gene3D" id="1.10.579.10">
    <property type="entry name" value="DNA Cyclobutane Dipyrimidine Photolyase, subunit A, domain 3"/>
    <property type="match status" value="1"/>
</dbReference>
<evidence type="ECO:0000256" key="3">
    <source>
        <dbReference type="ARBA" id="ARBA00022630"/>
    </source>
</evidence>
<evidence type="ECO:0000259" key="8">
    <source>
        <dbReference type="PROSITE" id="PS51645"/>
    </source>
</evidence>
<dbReference type="GO" id="GO:0000719">
    <property type="term" value="P:photoreactive repair"/>
    <property type="evidence" value="ECO:0007669"/>
    <property type="project" value="TreeGrafter"/>
</dbReference>
<dbReference type="Gene3D" id="1.25.40.80">
    <property type="match status" value="1"/>
</dbReference>
<comment type="cofactor">
    <cofactor evidence="7">
        <name>(6R)-5,10-methylene-5,6,7,8-tetrahydrofolate</name>
        <dbReference type="ChEBI" id="CHEBI:15636"/>
    </cofactor>
    <text evidence="7">Binds 1 5,10-methenyltetrahydrofolate (MTHF) per subunit.</text>
</comment>
<dbReference type="PROSITE" id="PS51645">
    <property type="entry name" value="PHR_CRY_ALPHA_BETA"/>
    <property type="match status" value="1"/>
</dbReference>
<dbReference type="RefSeq" id="WP_123853460.1">
    <property type="nucleotide sequence ID" value="NZ_CP033912.1"/>
</dbReference>
<dbReference type="AlphaFoldDB" id="A0AAD0YF37"/>
<dbReference type="EMBL" id="CP033915">
    <property type="protein sequence ID" value="AZA85516.1"/>
    <property type="molecule type" value="Genomic_DNA"/>
</dbReference>
<evidence type="ECO:0000256" key="2">
    <source>
        <dbReference type="ARBA" id="ARBA00017881"/>
    </source>
</evidence>
<organism evidence="9 11">
    <name type="scientific">Chryseobacterium shandongense</name>
    <dbReference type="NCBI Taxonomy" id="1493872"/>
    <lineage>
        <taxon>Bacteria</taxon>
        <taxon>Pseudomonadati</taxon>
        <taxon>Bacteroidota</taxon>
        <taxon>Flavobacteriia</taxon>
        <taxon>Flavobacteriales</taxon>
        <taxon>Weeksellaceae</taxon>
        <taxon>Chryseobacterium group</taxon>
        <taxon>Chryseobacterium</taxon>
    </lineage>
</organism>
<dbReference type="Proteomes" id="UP000281741">
    <property type="component" value="Chromosome"/>
</dbReference>
<evidence type="ECO:0000256" key="7">
    <source>
        <dbReference type="RuleBase" id="RU367151"/>
    </source>
</evidence>
<evidence type="ECO:0000313" key="12">
    <source>
        <dbReference type="Proteomes" id="UP000281741"/>
    </source>
</evidence>
<evidence type="ECO:0000313" key="11">
    <source>
        <dbReference type="Proteomes" id="UP000274073"/>
    </source>
</evidence>
<feature type="binding site" evidence="6">
    <location>
        <position position="235"/>
    </location>
    <ligand>
        <name>FAD</name>
        <dbReference type="ChEBI" id="CHEBI:57692"/>
    </ligand>
</feature>
<dbReference type="SUPFAM" id="SSF52425">
    <property type="entry name" value="Cryptochrome/photolyase, N-terminal domain"/>
    <property type="match status" value="1"/>
</dbReference>
<feature type="domain" description="Photolyase/cryptochrome alpha/beta" evidence="8">
    <location>
        <begin position="6"/>
        <end position="142"/>
    </location>
</feature>
<evidence type="ECO:0000313" key="9">
    <source>
        <dbReference type="EMBL" id="AZA85516.1"/>
    </source>
</evidence>
<keyword evidence="4 6" id="KW-0274">FAD</keyword>
<comment type="function">
    <text evidence="7">May have a photoreceptor function.</text>
</comment>
<dbReference type="NCBIfam" id="TIGR02765">
    <property type="entry name" value="crypto_DASH"/>
    <property type="match status" value="1"/>
</dbReference>
<sequence>MPKKQKINILWFTKDLRTRDSELLNNIMQEDMPFLAVYVFDPDFFQQKQFGFQKIGKFRAKFQVESVEDLKNNLAKQNIPFLIKYGKTADIFKEISERFEVVKIFCQEEWTQEETQLQKKIRGIIPNAVWEKSYSQFLIHPLFVFKILDKIPMLFTTFRQKIEKNLLIRPEFESENIVYNKENIVVESDEISLQSLGFEDFEQDKRSAFPFSGGENAALKRLQFYFSETQHLSCYKETRNGLVGKEYSSKFSAWLSDGSLSAVTIYHEIKKYEEKFGANDSTYWLIFELLWRDFFRYVSLQHKNLIFRKAGIKHDPYFVENNPALIQKWIDGETDSDFVNANMLELKNTGWMSNRGRQNVASYFCKILKQDWRIGAAYFEELLIDYDVHSNYGNWMYLAGVGNDNRNRTFNPEKQAEMYDSNEEFRSLWLIK</sequence>
<dbReference type="SUPFAM" id="SSF48173">
    <property type="entry name" value="Cryptochrome/photolyase FAD-binding domain"/>
    <property type="match status" value="1"/>
</dbReference>
<dbReference type="InterPro" id="IPR036134">
    <property type="entry name" value="Crypto/Photolyase_FAD-like_sf"/>
</dbReference>
<protein>
    <recommendedName>
        <fullName evidence="2 7">Cryptochrome DASH</fullName>
    </recommendedName>
</protein>
<keyword evidence="3 6" id="KW-0285">Flavoprotein</keyword>
<name>A0AAD0YF37_9FLAO</name>
<dbReference type="Pfam" id="PF00875">
    <property type="entry name" value="DNA_photolyase"/>
    <property type="match status" value="1"/>
</dbReference>
<dbReference type="InterPro" id="IPR036155">
    <property type="entry name" value="Crypto/Photolyase_N_sf"/>
</dbReference>
<evidence type="ECO:0000256" key="1">
    <source>
        <dbReference type="ARBA" id="ARBA00005862"/>
    </source>
</evidence>
<gene>
    <name evidence="9" type="ORF">EG349_01275</name>
    <name evidence="10" type="ORF">EG353_20090</name>
</gene>
<keyword evidence="5 7" id="KW-0157">Chromophore</keyword>
<dbReference type="Pfam" id="PF03441">
    <property type="entry name" value="FAD_binding_7"/>
    <property type="match status" value="1"/>
</dbReference>
<evidence type="ECO:0000256" key="6">
    <source>
        <dbReference type="PIRSR" id="PIRSR602081-1"/>
    </source>
</evidence>